<dbReference type="Gene3D" id="1.20.58.1880">
    <property type="match status" value="1"/>
</dbReference>
<dbReference type="PROSITE" id="PS51294">
    <property type="entry name" value="HTH_MYB"/>
    <property type="match status" value="1"/>
</dbReference>
<dbReference type="PROSITE" id="PS50090">
    <property type="entry name" value="MYB_LIKE"/>
    <property type="match status" value="1"/>
</dbReference>
<feature type="domain" description="HTH myb-type" evidence="7">
    <location>
        <begin position="1100"/>
        <end position="1149"/>
    </location>
</feature>
<evidence type="ECO:0000256" key="2">
    <source>
        <dbReference type="ARBA" id="ARBA00023242"/>
    </source>
</evidence>
<dbReference type="InterPro" id="IPR001005">
    <property type="entry name" value="SANT/Myb"/>
</dbReference>
<evidence type="ECO:0000259" key="6">
    <source>
        <dbReference type="PROSITE" id="PS51293"/>
    </source>
</evidence>
<keyword evidence="2" id="KW-0539">Nucleus</keyword>
<dbReference type="SMART" id="SM00717">
    <property type="entry name" value="SANT"/>
    <property type="match status" value="2"/>
</dbReference>
<comment type="caution">
    <text evidence="8">The sequence shown here is derived from an EMBL/GenBank/DDBJ whole genome shotgun (WGS) entry which is preliminary data.</text>
</comment>
<dbReference type="PANTHER" id="PTHR47340:SF1">
    <property type="entry name" value="DUPLICATED HOMEODOMAIN-LIKE SUPERFAMILY PROTEIN"/>
    <property type="match status" value="1"/>
</dbReference>
<feature type="domain" description="SANT" evidence="6">
    <location>
        <begin position="1100"/>
        <end position="1146"/>
    </location>
</feature>
<dbReference type="Proteomes" id="UP000032142">
    <property type="component" value="Unassembled WGS sequence"/>
</dbReference>
<evidence type="ECO:0000256" key="4">
    <source>
        <dbReference type="SAM" id="MobiDB-lite"/>
    </source>
</evidence>
<evidence type="ECO:0000259" key="5">
    <source>
        <dbReference type="PROSITE" id="PS50090"/>
    </source>
</evidence>
<reference evidence="9" key="1">
    <citation type="submission" date="2014-09" db="EMBL/GenBank/DDBJ databases">
        <authorList>
            <person name="Mudge J."/>
            <person name="Ramaraj T."/>
            <person name="Lindquist I.E."/>
            <person name="Bharti A.K."/>
            <person name="Sundararajan A."/>
            <person name="Cameron C.T."/>
            <person name="Woodward J.E."/>
            <person name="May G.D."/>
            <person name="Brubaker C."/>
            <person name="Broadhvest J."/>
            <person name="Wilkins T.A."/>
        </authorList>
    </citation>
    <scope>NUCLEOTIDE SEQUENCE</scope>
    <source>
        <strain evidence="9">cv. AKA8401</strain>
    </source>
</reference>
<name>A0A0B0N7R8_GOSAR</name>
<comment type="subcellular location">
    <subcellularLocation>
        <location evidence="1">Nucleus</location>
    </subcellularLocation>
</comment>
<evidence type="ECO:0000313" key="8">
    <source>
        <dbReference type="EMBL" id="KHG07884.1"/>
    </source>
</evidence>
<accession>A0A0B0N7R8</accession>
<dbReference type="Pfam" id="PF00249">
    <property type="entry name" value="Myb_DNA-binding"/>
    <property type="match status" value="2"/>
</dbReference>
<feature type="region of interest" description="Disordered" evidence="4">
    <location>
        <begin position="1445"/>
        <end position="1465"/>
    </location>
</feature>
<feature type="coiled-coil region" evidence="3">
    <location>
        <begin position="500"/>
        <end position="527"/>
    </location>
</feature>
<dbReference type="PROSITE" id="PS51293">
    <property type="entry name" value="SANT"/>
    <property type="match status" value="2"/>
</dbReference>
<feature type="compositionally biased region" description="Basic and acidic residues" evidence="4">
    <location>
        <begin position="156"/>
        <end position="181"/>
    </location>
</feature>
<dbReference type="InterPro" id="IPR017930">
    <property type="entry name" value="Myb_dom"/>
</dbReference>
<dbReference type="EMBL" id="JRRC01484293">
    <property type="protein sequence ID" value="KHG07884.1"/>
    <property type="molecule type" value="Genomic_DNA"/>
</dbReference>
<keyword evidence="9" id="KW-1185">Reference proteome</keyword>
<dbReference type="CDD" id="cd00167">
    <property type="entry name" value="SANT"/>
    <property type="match status" value="1"/>
</dbReference>
<feature type="region of interest" description="Disordered" evidence="4">
    <location>
        <begin position="146"/>
        <end position="215"/>
    </location>
</feature>
<keyword evidence="3" id="KW-0175">Coiled coil</keyword>
<feature type="region of interest" description="Disordered" evidence="4">
    <location>
        <begin position="1155"/>
        <end position="1174"/>
    </location>
</feature>
<gene>
    <name evidence="8" type="ORF">F383_13763</name>
</gene>
<feature type="domain" description="Myb-like" evidence="5">
    <location>
        <begin position="1100"/>
        <end position="1142"/>
    </location>
</feature>
<feature type="region of interest" description="Disordered" evidence="4">
    <location>
        <begin position="280"/>
        <end position="345"/>
    </location>
</feature>
<feature type="compositionally biased region" description="Low complexity" evidence="4">
    <location>
        <begin position="280"/>
        <end position="300"/>
    </location>
</feature>
<evidence type="ECO:0000256" key="3">
    <source>
        <dbReference type="SAM" id="Coils"/>
    </source>
</evidence>
<evidence type="ECO:0000259" key="7">
    <source>
        <dbReference type="PROSITE" id="PS51294"/>
    </source>
</evidence>
<organism evidence="8 9">
    <name type="scientific">Gossypium arboreum</name>
    <name type="common">Tree cotton</name>
    <name type="synonym">Gossypium nanking</name>
    <dbReference type="NCBI Taxonomy" id="29729"/>
    <lineage>
        <taxon>Eukaryota</taxon>
        <taxon>Viridiplantae</taxon>
        <taxon>Streptophyta</taxon>
        <taxon>Embryophyta</taxon>
        <taxon>Tracheophyta</taxon>
        <taxon>Spermatophyta</taxon>
        <taxon>Magnoliopsida</taxon>
        <taxon>eudicotyledons</taxon>
        <taxon>Gunneridae</taxon>
        <taxon>Pentapetalae</taxon>
        <taxon>rosids</taxon>
        <taxon>malvids</taxon>
        <taxon>Malvales</taxon>
        <taxon>Malvaceae</taxon>
        <taxon>Malvoideae</taxon>
        <taxon>Gossypium</taxon>
    </lineage>
</organism>
<dbReference type="GO" id="GO:0005634">
    <property type="term" value="C:nucleus"/>
    <property type="evidence" value="ECO:0007669"/>
    <property type="project" value="UniProtKB-SubCell"/>
</dbReference>
<dbReference type="PANTHER" id="PTHR47340">
    <property type="entry name" value="DUPLICATED HOMEODOMAIN-LIKE SUPERFAMILY PROTEIN"/>
    <property type="match status" value="1"/>
</dbReference>
<feature type="compositionally biased region" description="Polar residues" evidence="4">
    <location>
        <begin position="311"/>
        <end position="322"/>
    </location>
</feature>
<dbReference type="SUPFAM" id="SSF46689">
    <property type="entry name" value="Homeodomain-like"/>
    <property type="match status" value="2"/>
</dbReference>
<dbReference type="InterPro" id="IPR009057">
    <property type="entry name" value="Homeodomain-like_sf"/>
</dbReference>
<sequence length="1788" mass="196007">MRVENLIEAVDHHRFNAVGSGSLRQRHPVWFFGRSISFFQGSIVRVKRRKTVAFCWVGAASCDLMPPEPLPWDRKDFYKERKHERTQSLPQQPLTARWRESSSMSPYQHASFREFTRWGSADFRRPPGHGRQGSWHLFAEENGGHGYVPSRSSNKILDDENFRQLDSRVDGKYSRNSRENNRGSYSQRDWRGHSWENCNGSPSTPGRPHHVNNERRSVDDMPTYLSHTHSDFVNTWDQLQKSQHDNKTIAVNGLGTGQKCQSENLVGSIDWKPLKWTRSGSLSSRGSGFSHSSSSKSLGGVDSGEGKLESQQKNLTPVQSPSGDAAACVTSPAPSDETSSRKKPRLAWGEGLAKYEKKKVEGPDTSIDRAGAKISVRNTEFNNSLSSNLADKSPRVLGFSDCASPATPSSVACSSSPGVEEKSFGKAANVDNDTSNLCGSPTLGSQNHLEGPSFNLEKLDINSIINMGSSLTNLLQADDPCTVDSSFVRSTAISKLLLWKSDVLKALEMTESEIDSLENELKLLKGDSRSRCPCPATSSSFPVEEHGKACGEQEAASSQIPRHAPLQIDACGGVLVEKQPLCNGVLEEVNDDVKDGDIDSPGTATSKFMEPLSLEKAVSPSDVVKFHECSGDFGTVQLMSMGKVILATGSGNEGTATTISAEGSVLKRIDNDAHVPESSNSDVGGENVMYEMILATNKELANIASEVFNKLLPKDQYNAEISEIGNVACTESDSAIREKIAIRKQYLRFKERVLTIKFKAFQNAWKEDLRSPLMRKYRAKSQKKYEFSLRSTHGGYQKHRSSIHSRFTFPAGNPILEPSVEMMNFTSKLLLGSHGRLYRNAMKMPALILDEKEKKVSRFISSNGLVEDPCAIEKERALINPWTSQEKEIFMDKLAAFGKDFRKVASFLDHKTTADCVEFYYKNHKSECFEKTKKNDLSKQQGKSAVNTYLLTSGKKRGRELNAASLDVLGAASVIAAHAESGMRNRHTSGRILLRGRFDSKRSQLDDSIAERSSNFDIVGSDQDTVAADVLAGICGSFSSEAMSSCITSSADPGEGYHHDWKCHKVDSVVKRPSTSDVLQNVDGDTCSDESCGEMDSSHWTDEEKSAFLQAVSSYGKDFDMISRYVGTRSRDQCKVFFSKARKCLGLDLIHSRTRNMGTPMSDDANGGETDTEDACVQESSVVCSEKLGSKVEEDLPSTIVSMNVDESDLTREANLQSDHNISEGNIERLVDHKDSVAAEVNFSNVDQTEPISECGAGDMDVDSNQAESLHVQNNVALANLSALENHVAEEGVSGAVSASHRGTGDCHPSLDASVEPKSGAAALSTEGFGNNLEAQETLSSKNVMDVRDTRCNAEIGSQVICRPDLDKSSGESIDKNSCLDFSFSSEGLHQVPLDLGSAGKPSILLFPNENFSAKNSASHSDASQCEKICNQDRLSVTLAYQGNEDKQPNNAVSGHEPEHLSGKPSVDLAELQISTLKEMDIDIGHCQLPEVKRLSTSEKGVTGSYLVQDFLQKCNGPKSPSEFPQLVQNLEQANSRPKFHSRSLSDTEKPCRNGNVKLFGQILNSSSQDDGKVRFPEQSMKSSNLNFRGYNNVDGNASFSKFDQNIIFAPENVPRRSYGFWDGNRIQTGLSSLPDSEILVAKYPAAFVNYPASSSQMQLQASQSIVRNTDRNMNGVSVFTPREISSSNGVMDYQVYGGHDCTKVVPFAMDMKRREMFSEMQRRNGFDAISNLQHQGRGMVGMNVVGTGVGGVVGGSCPNLSDPVAVLRMQYAKTEQYGGQSGSIMRE</sequence>
<dbReference type="Gene3D" id="1.10.10.60">
    <property type="entry name" value="Homeodomain-like"/>
    <property type="match status" value="1"/>
</dbReference>
<protein>
    <submittedName>
        <fullName evidence="8">Nuclear receptor corepressor 1</fullName>
    </submittedName>
</protein>
<dbReference type="InterPro" id="IPR017884">
    <property type="entry name" value="SANT_dom"/>
</dbReference>
<proteinExistence type="predicted"/>
<evidence type="ECO:0000313" key="9">
    <source>
        <dbReference type="Proteomes" id="UP000032142"/>
    </source>
</evidence>
<evidence type="ECO:0000256" key="1">
    <source>
        <dbReference type="ARBA" id="ARBA00004123"/>
    </source>
</evidence>
<feature type="domain" description="SANT" evidence="6">
    <location>
        <begin position="877"/>
        <end position="928"/>
    </location>
</feature>
<keyword evidence="8" id="KW-0675">Receptor</keyword>